<evidence type="ECO:0000256" key="8">
    <source>
        <dbReference type="ARBA" id="ARBA00023136"/>
    </source>
</evidence>
<evidence type="ECO:0000256" key="3">
    <source>
        <dbReference type="ARBA" id="ARBA00011131"/>
    </source>
</evidence>
<feature type="transmembrane region" description="Helical" evidence="10">
    <location>
        <begin position="226"/>
        <end position="248"/>
    </location>
</feature>
<dbReference type="PANTHER" id="PTHR43738">
    <property type="entry name" value="ABC TRANSPORTER, MEMBRANE PROTEIN"/>
    <property type="match status" value="1"/>
</dbReference>
<evidence type="ECO:0000313" key="13">
    <source>
        <dbReference type="Proteomes" id="UP000198828"/>
    </source>
</evidence>
<keyword evidence="5" id="KW-1003">Cell membrane</keyword>
<evidence type="ECO:0000256" key="7">
    <source>
        <dbReference type="ARBA" id="ARBA00022989"/>
    </source>
</evidence>
<sequence>MKNTLIVLRKLFELQFIENNAESFWLSSNKVLNNLKVNIIIYSFLLLFAMLFTVYMYMEIYKNSYAIERILGVTHRSASRYLLIPLYIFTTIGIGLSSYFGYQTAIKNSKKILEEILGKLPCSLDFSINIKFIFPIFLTIAGVFVIQSLLMVLRLKNRSLLEFFRNKNKENEMKGKKLAVVDFDITDSEFSIESLTDVLSSDDLSINVGKGKEAIKGYGKKHIFRSILTTTLMVVVTGLLVGTLTWLINVIELNKDFIDKTISKTTIFGKIEYVGEAKFSFKGDIPEVILDKILKTGLVEDYFAFVDNEYSEINIDRSGIIETIQKDVSKIAYYERYLFMTVLASNKELNSDNGIKLSGVEDQSIIDKFNSYTLTQDEIPILASTVAMDTYNLKIGDKVSLKDAGLNYPDVYGTIVGTFETYGLPTYDVYCKQQFLIPRNKVFETFIFPLEAVRLIVRNGINYVKIDLIFDKEKNKELYYNREEILNQVAKTNSGESTGFKLVIYGEKLTETIRPLEKNLELLSIIYPIILVLSLLIGVALPYLLILRRSEELSIMRVLGVKEVEIKGYVFGESLLLIIVGEIIAIAVINVVTFKSGIYPIWKYLLIIVGYLLASIIGILVSLKNVLYKKPLEMLHVKE</sequence>
<dbReference type="InterPro" id="IPR051125">
    <property type="entry name" value="ABC-4/HrtB_transporter"/>
</dbReference>
<evidence type="ECO:0000256" key="6">
    <source>
        <dbReference type="ARBA" id="ARBA00022692"/>
    </source>
</evidence>
<dbReference type="AlphaFoldDB" id="A0A1H2SM59"/>
<comment type="subcellular location">
    <subcellularLocation>
        <location evidence="1">Cell membrane</location>
        <topology evidence="1">Multi-pass membrane protein</topology>
    </subcellularLocation>
</comment>
<dbReference type="InterPro" id="IPR003838">
    <property type="entry name" value="ABC3_permease_C"/>
</dbReference>
<accession>A0A1H2SM59</accession>
<feature type="domain" description="ABC3 transporter permease C-terminal" evidence="11">
    <location>
        <begin position="528"/>
        <end position="630"/>
    </location>
</feature>
<comment type="similarity">
    <text evidence="2">Belongs to the ABC-4 integral membrane protein family. HrtB subfamily.</text>
</comment>
<comment type="subunit">
    <text evidence="3">The complex is composed of two ATP-binding proteins (HrtA), two transmembrane proteins (HrtB) and a solute-binding protein.</text>
</comment>
<proteinExistence type="inferred from homology"/>
<evidence type="ECO:0000256" key="2">
    <source>
        <dbReference type="ARBA" id="ARBA00008697"/>
    </source>
</evidence>
<name>A0A1H2SM59_9FIRM</name>
<evidence type="ECO:0000256" key="10">
    <source>
        <dbReference type="SAM" id="Phobius"/>
    </source>
</evidence>
<comment type="function">
    <text evidence="9">Part of the ABC transporter complex hrt involved in hemin import. Responsible for the translocation of the substrate across the membrane.</text>
</comment>
<feature type="transmembrane region" description="Helical" evidence="10">
    <location>
        <begin position="601"/>
        <end position="623"/>
    </location>
</feature>
<evidence type="ECO:0000256" key="4">
    <source>
        <dbReference type="ARBA" id="ARBA00016962"/>
    </source>
</evidence>
<evidence type="ECO:0000313" key="12">
    <source>
        <dbReference type="EMBL" id="SDW32545.1"/>
    </source>
</evidence>
<feature type="transmembrane region" description="Helical" evidence="10">
    <location>
        <begin position="39"/>
        <end position="60"/>
    </location>
</feature>
<keyword evidence="8 10" id="KW-0472">Membrane</keyword>
<reference evidence="12 13" key="1">
    <citation type="submission" date="2016-10" db="EMBL/GenBank/DDBJ databases">
        <authorList>
            <person name="de Groot N.N."/>
        </authorList>
    </citation>
    <scope>NUCLEOTIDE SEQUENCE [LARGE SCALE GENOMIC DNA]</scope>
    <source>
        <strain evidence="12 13">DSM 23310</strain>
    </source>
</reference>
<keyword evidence="6 10" id="KW-0812">Transmembrane</keyword>
<dbReference type="Proteomes" id="UP000198828">
    <property type="component" value="Unassembled WGS sequence"/>
</dbReference>
<feature type="transmembrane region" description="Helical" evidence="10">
    <location>
        <begin position="81"/>
        <end position="102"/>
    </location>
</feature>
<evidence type="ECO:0000256" key="1">
    <source>
        <dbReference type="ARBA" id="ARBA00004651"/>
    </source>
</evidence>
<evidence type="ECO:0000256" key="5">
    <source>
        <dbReference type="ARBA" id="ARBA00022475"/>
    </source>
</evidence>
<dbReference type="PANTHER" id="PTHR43738:SF2">
    <property type="entry name" value="ABC TRANSPORTER PERMEASE"/>
    <property type="match status" value="1"/>
</dbReference>
<evidence type="ECO:0000256" key="9">
    <source>
        <dbReference type="ARBA" id="ARBA00024973"/>
    </source>
</evidence>
<feature type="transmembrane region" description="Helical" evidence="10">
    <location>
        <begin position="525"/>
        <end position="547"/>
    </location>
</feature>
<feature type="transmembrane region" description="Helical" evidence="10">
    <location>
        <begin position="568"/>
        <end position="589"/>
    </location>
</feature>
<gene>
    <name evidence="12" type="ORF">SAMN05660923_00485</name>
</gene>
<keyword evidence="7 10" id="KW-1133">Transmembrane helix</keyword>
<organism evidence="12 13">
    <name type="scientific">Tepidimicrobium xylanilyticum</name>
    <dbReference type="NCBI Taxonomy" id="1123352"/>
    <lineage>
        <taxon>Bacteria</taxon>
        <taxon>Bacillati</taxon>
        <taxon>Bacillota</taxon>
        <taxon>Tissierellia</taxon>
        <taxon>Tissierellales</taxon>
        <taxon>Tepidimicrobiaceae</taxon>
        <taxon>Tepidimicrobium</taxon>
    </lineage>
</organism>
<keyword evidence="12" id="KW-0449">Lipoprotein</keyword>
<dbReference type="EMBL" id="FNNG01000002">
    <property type="protein sequence ID" value="SDW32545.1"/>
    <property type="molecule type" value="Genomic_DNA"/>
</dbReference>
<evidence type="ECO:0000259" key="11">
    <source>
        <dbReference type="Pfam" id="PF02687"/>
    </source>
</evidence>
<protein>
    <recommendedName>
        <fullName evidence="4">Putative hemin transport system permease protein HrtB</fullName>
    </recommendedName>
</protein>
<keyword evidence="13" id="KW-1185">Reference proteome</keyword>
<dbReference type="Pfam" id="PF02687">
    <property type="entry name" value="FtsX"/>
    <property type="match status" value="1"/>
</dbReference>
<feature type="transmembrane region" description="Helical" evidence="10">
    <location>
        <begin position="132"/>
        <end position="153"/>
    </location>
</feature>
<dbReference type="GO" id="GO:0005886">
    <property type="term" value="C:plasma membrane"/>
    <property type="evidence" value="ECO:0007669"/>
    <property type="project" value="UniProtKB-SubCell"/>
</dbReference>